<gene>
    <name evidence="1" type="ORF">LARSCL_LOCUS2815</name>
</gene>
<accession>A0AAV1Z3G2</accession>
<name>A0AAV1Z3G2_9ARAC</name>
<comment type="caution">
    <text evidence="1">The sequence shown here is derived from an EMBL/GenBank/DDBJ whole genome shotgun (WGS) entry which is preliminary data.</text>
</comment>
<evidence type="ECO:0000313" key="2">
    <source>
        <dbReference type="Proteomes" id="UP001497382"/>
    </source>
</evidence>
<keyword evidence="2" id="KW-1185">Reference proteome</keyword>
<organism evidence="1 2">
    <name type="scientific">Larinioides sclopetarius</name>
    <dbReference type="NCBI Taxonomy" id="280406"/>
    <lineage>
        <taxon>Eukaryota</taxon>
        <taxon>Metazoa</taxon>
        <taxon>Ecdysozoa</taxon>
        <taxon>Arthropoda</taxon>
        <taxon>Chelicerata</taxon>
        <taxon>Arachnida</taxon>
        <taxon>Araneae</taxon>
        <taxon>Araneomorphae</taxon>
        <taxon>Entelegynae</taxon>
        <taxon>Araneoidea</taxon>
        <taxon>Araneidae</taxon>
        <taxon>Larinioides</taxon>
    </lineage>
</organism>
<dbReference type="EMBL" id="CAXIEN010000020">
    <property type="protein sequence ID" value="CAL1265921.1"/>
    <property type="molecule type" value="Genomic_DNA"/>
</dbReference>
<proteinExistence type="predicted"/>
<reference evidence="1 2" key="1">
    <citation type="submission" date="2024-04" db="EMBL/GenBank/DDBJ databases">
        <authorList>
            <person name="Rising A."/>
            <person name="Reimegard J."/>
            <person name="Sonavane S."/>
            <person name="Akerstrom W."/>
            <person name="Nylinder S."/>
            <person name="Hedman E."/>
            <person name="Kallberg Y."/>
        </authorList>
    </citation>
    <scope>NUCLEOTIDE SEQUENCE [LARGE SCALE GENOMIC DNA]</scope>
</reference>
<sequence>MCSRCCRTRVVGGIPTKASTVNIRRVKTTSKEGITYVRDIREFKRFSRMKV</sequence>
<protein>
    <submittedName>
        <fullName evidence="1">Uncharacterized protein</fullName>
    </submittedName>
</protein>
<dbReference type="AlphaFoldDB" id="A0AAV1Z3G2"/>
<dbReference type="Proteomes" id="UP001497382">
    <property type="component" value="Unassembled WGS sequence"/>
</dbReference>
<evidence type="ECO:0000313" key="1">
    <source>
        <dbReference type="EMBL" id="CAL1265921.1"/>
    </source>
</evidence>